<name>A0ABX8V8P2_9FLAO</name>
<protein>
    <submittedName>
        <fullName evidence="5">MarR family winged helix-turn-helix transcriptional regulator</fullName>
    </submittedName>
</protein>
<reference evidence="5 6" key="1">
    <citation type="submission" date="2021-07" db="EMBL/GenBank/DDBJ databases">
        <title>Flavobacterium WSW3-B6 sp.nov, isolated from seaweed.</title>
        <authorList>
            <person name="Muhammad N."/>
            <person name="Ho H."/>
            <person name="Lee Y.-J."/>
            <person name="Nguyen T."/>
            <person name="Ho J."/>
            <person name="Kim S.-G."/>
        </authorList>
    </citation>
    <scope>NUCLEOTIDE SEQUENCE [LARGE SCALE GENOMIC DNA]</scope>
    <source>
        <strain evidence="5 6">WSW3-B6</strain>
    </source>
</reference>
<dbReference type="InterPro" id="IPR036390">
    <property type="entry name" value="WH_DNA-bd_sf"/>
</dbReference>
<keyword evidence="6" id="KW-1185">Reference proteome</keyword>
<dbReference type="PANTHER" id="PTHR42756:SF1">
    <property type="entry name" value="TRANSCRIPTIONAL REPRESSOR OF EMRAB OPERON"/>
    <property type="match status" value="1"/>
</dbReference>
<evidence type="ECO:0000256" key="2">
    <source>
        <dbReference type="ARBA" id="ARBA00023125"/>
    </source>
</evidence>
<dbReference type="PANTHER" id="PTHR42756">
    <property type="entry name" value="TRANSCRIPTIONAL REGULATOR, MARR"/>
    <property type="match status" value="1"/>
</dbReference>
<proteinExistence type="predicted"/>
<feature type="domain" description="HTH marR-type" evidence="4">
    <location>
        <begin position="35"/>
        <end position="129"/>
    </location>
</feature>
<evidence type="ECO:0000259" key="4">
    <source>
        <dbReference type="SMART" id="SM00347"/>
    </source>
</evidence>
<dbReference type="RefSeq" id="WP_220639746.1">
    <property type="nucleotide sequence ID" value="NZ_CP080429.1"/>
</dbReference>
<keyword evidence="3" id="KW-0804">Transcription</keyword>
<evidence type="ECO:0000313" key="5">
    <source>
        <dbReference type="EMBL" id="QYJ67401.1"/>
    </source>
</evidence>
<dbReference type="SMART" id="SM00347">
    <property type="entry name" value="HTH_MARR"/>
    <property type="match status" value="1"/>
</dbReference>
<dbReference type="Gene3D" id="1.10.10.10">
    <property type="entry name" value="Winged helix-like DNA-binding domain superfamily/Winged helix DNA-binding domain"/>
    <property type="match status" value="1"/>
</dbReference>
<sequence>MKETIYTHIASCNPTLCISGKINRCTRIIGNVFRKHLKDFNITSSQLSVLFVIMKNKEVNQKKVSDVLYLEKSTVNRNLNRLVKSSYVYTDEHLKLKITEKGYEFLEKVIPQWNKAMDEIREKIKPEGEEALNILLSTLTKQ</sequence>
<gene>
    <name evidence="5" type="ORF">K1I41_07450</name>
</gene>
<accession>A0ABX8V8P2</accession>
<evidence type="ECO:0000256" key="3">
    <source>
        <dbReference type="ARBA" id="ARBA00023163"/>
    </source>
</evidence>
<keyword evidence="2" id="KW-0238">DNA-binding</keyword>
<evidence type="ECO:0000313" key="6">
    <source>
        <dbReference type="Proteomes" id="UP000825381"/>
    </source>
</evidence>
<keyword evidence="1" id="KW-0805">Transcription regulation</keyword>
<dbReference type="InterPro" id="IPR036388">
    <property type="entry name" value="WH-like_DNA-bd_sf"/>
</dbReference>
<dbReference type="Proteomes" id="UP000825381">
    <property type="component" value="Chromosome"/>
</dbReference>
<dbReference type="EMBL" id="CP080429">
    <property type="protein sequence ID" value="QYJ67401.1"/>
    <property type="molecule type" value="Genomic_DNA"/>
</dbReference>
<evidence type="ECO:0000256" key="1">
    <source>
        <dbReference type="ARBA" id="ARBA00023015"/>
    </source>
</evidence>
<organism evidence="5 6">
    <name type="scientific">Flavobacterium litorale</name>
    <dbReference type="NCBI Taxonomy" id="2856519"/>
    <lineage>
        <taxon>Bacteria</taxon>
        <taxon>Pseudomonadati</taxon>
        <taxon>Bacteroidota</taxon>
        <taxon>Flavobacteriia</taxon>
        <taxon>Flavobacteriales</taxon>
        <taxon>Flavobacteriaceae</taxon>
        <taxon>Flavobacterium</taxon>
    </lineage>
</organism>
<dbReference type="Pfam" id="PF12802">
    <property type="entry name" value="MarR_2"/>
    <property type="match status" value="1"/>
</dbReference>
<dbReference type="SUPFAM" id="SSF46785">
    <property type="entry name" value="Winged helix' DNA-binding domain"/>
    <property type="match status" value="1"/>
</dbReference>
<dbReference type="InterPro" id="IPR000835">
    <property type="entry name" value="HTH_MarR-typ"/>
</dbReference>